<evidence type="ECO:0000256" key="1">
    <source>
        <dbReference type="ARBA" id="ARBA00004141"/>
    </source>
</evidence>
<comment type="catalytic activity">
    <reaction evidence="7">
        <text>L-cysteinyl-[protein] + hexadecanoyl-CoA = S-hexadecanoyl-L-cysteinyl-[protein] + CoA</text>
        <dbReference type="Rhea" id="RHEA:36683"/>
        <dbReference type="Rhea" id="RHEA-COMP:10131"/>
        <dbReference type="Rhea" id="RHEA-COMP:11032"/>
        <dbReference type="ChEBI" id="CHEBI:29950"/>
        <dbReference type="ChEBI" id="CHEBI:57287"/>
        <dbReference type="ChEBI" id="CHEBI:57379"/>
        <dbReference type="ChEBI" id="CHEBI:74151"/>
        <dbReference type="EC" id="2.3.1.225"/>
    </reaction>
</comment>
<dbReference type="InterPro" id="IPR001594">
    <property type="entry name" value="Palmitoyltrfase_DHHC"/>
</dbReference>
<dbReference type="InterPro" id="IPR056321">
    <property type="entry name" value="Microp_dom_apicomplexa"/>
</dbReference>
<dbReference type="GO" id="GO:0019706">
    <property type="term" value="F:protein-cysteine S-palmitoyltransferase activity"/>
    <property type="evidence" value="ECO:0007669"/>
    <property type="project" value="UniProtKB-EC"/>
</dbReference>
<gene>
    <name evidence="10" type="ORF">X943_000280</name>
</gene>
<comment type="domain">
    <text evidence="7">The DHHC domain is required for palmitoyltransferase activity.</text>
</comment>
<dbReference type="InterPro" id="IPR039859">
    <property type="entry name" value="PFA4/ZDH16/20/ERF2-like"/>
</dbReference>
<keyword evidence="2 7" id="KW-0808">Transferase</keyword>
<evidence type="ECO:0000259" key="8">
    <source>
        <dbReference type="Pfam" id="PF01529"/>
    </source>
</evidence>
<keyword evidence="3 7" id="KW-0812">Transmembrane</keyword>
<evidence type="ECO:0000313" key="11">
    <source>
        <dbReference type="Proteomes" id="UP001195914"/>
    </source>
</evidence>
<feature type="transmembrane region" description="Helical" evidence="7">
    <location>
        <begin position="213"/>
        <end position="233"/>
    </location>
</feature>
<keyword evidence="5 7" id="KW-0472">Membrane</keyword>
<keyword evidence="4 7" id="KW-1133">Transmembrane helix</keyword>
<protein>
    <recommendedName>
        <fullName evidence="7">Palmitoyltransferase</fullName>
        <ecNumber evidence="7">2.3.1.225</ecNumber>
    </recommendedName>
</protein>
<comment type="similarity">
    <text evidence="7">Belongs to the DHHC palmitoyltransferase family.</text>
</comment>
<proteinExistence type="inferred from homology"/>
<reference evidence="10" key="2">
    <citation type="submission" date="2021-05" db="EMBL/GenBank/DDBJ databases">
        <authorList>
            <person name="Pain A."/>
        </authorList>
    </citation>
    <scope>NUCLEOTIDE SEQUENCE</scope>
    <source>
        <strain evidence="10">1802A</strain>
    </source>
</reference>
<keyword evidence="6 7" id="KW-0012">Acyltransferase</keyword>
<dbReference type="GO" id="GO:0006612">
    <property type="term" value="P:protein targeting to membrane"/>
    <property type="evidence" value="ECO:0007669"/>
    <property type="project" value="TreeGrafter"/>
</dbReference>
<reference evidence="10" key="1">
    <citation type="journal article" date="2014" name="Nucleic Acids Res.">
        <title>The evolutionary dynamics of variant antigen genes in Babesia reveal a history of genomic innovation underlying host-parasite interaction.</title>
        <authorList>
            <person name="Jackson A.P."/>
            <person name="Otto T.D."/>
            <person name="Darby A."/>
            <person name="Ramaprasad A."/>
            <person name="Xia D."/>
            <person name="Echaide I.E."/>
            <person name="Farber M."/>
            <person name="Gahlot S."/>
            <person name="Gamble J."/>
            <person name="Gupta D."/>
            <person name="Gupta Y."/>
            <person name="Jackson L."/>
            <person name="Malandrin L."/>
            <person name="Malas T.B."/>
            <person name="Moussa E."/>
            <person name="Nair M."/>
            <person name="Reid A.J."/>
            <person name="Sanders M."/>
            <person name="Sharma J."/>
            <person name="Tracey A."/>
            <person name="Quail M.A."/>
            <person name="Weir W."/>
            <person name="Wastling J.M."/>
            <person name="Hall N."/>
            <person name="Willadsen P."/>
            <person name="Lingelbach K."/>
            <person name="Shiels B."/>
            <person name="Tait A."/>
            <person name="Berriman M."/>
            <person name="Allred D.R."/>
            <person name="Pain A."/>
        </authorList>
    </citation>
    <scope>NUCLEOTIDE SEQUENCE</scope>
    <source>
        <strain evidence="10">1802A</strain>
    </source>
</reference>
<name>A0AAD9GAA3_BABDI</name>
<accession>A0AAD9GAA3</accession>
<keyword evidence="11" id="KW-1185">Reference proteome</keyword>
<evidence type="ECO:0000313" key="10">
    <source>
        <dbReference type="EMBL" id="KAK1934710.1"/>
    </source>
</evidence>
<dbReference type="Pfam" id="PF23510">
    <property type="entry name" value="Microp_apicomplexa_6"/>
    <property type="match status" value="1"/>
</dbReference>
<dbReference type="GO" id="GO:0016020">
    <property type="term" value="C:membrane"/>
    <property type="evidence" value="ECO:0007669"/>
    <property type="project" value="UniProtKB-SubCell"/>
</dbReference>
<feature type="transmembrane region" description="Helical" evidence="7">
    <location>
        <begin position="165"/>
        <end position="185"/>
    </location>
</feature>
<dbReference type="GO" id="GO:0005794">
    <property type="term" value="C:Golgi apparatus"/>
    <property type="evidence" value="ECO:0007669"/>
    <property type="project" value="TreeGrafter"/>
</dbReference>
<comment type="subcellular location">
    <subcellularLocation>
        <location evidence="1">Membrane</location>
        <topology evidence="1">Multi-pass membrane protein</topology>
    </subcellularLocation>
</comment>
<feature type="domain" description="Palmitoyltransferase DHHC" evidence="8">
    <location>
        <begin position="120"/>
        <end position="249"/>
    </location>
</feature>
<dbReference type="PROSITE" id="PS50216">
    <property type="entry name" value="DHHC"/>
    <property type="match status" value="1"/>
</dbReference>
<dbReference type="EC" id="2.3.1.225" evidence="7"/>
<feature type="domain" description="Microprotein" evidence="9">
    <location>
        <begin position="6"/>
        <end position="71"/>
    </location>
</feature>
<organism evidence="10 11">
    <name type="scientific">Babesia divergens</name>
    <dbReference type="NCBI Taxonomy" id="32595"/>
    <lineage>
        <taxon>Eukaryota</taxon>
        <taxon>Sar</taxon>
        <taxon>Alveolata</taxon>
        <taxon>Apicomplexa</taxon>
        <taxon>Aconoidasida</taxon>
        <taxon>Piroplasmida</taxon>
        <taxon>Babesiidae</taxon>
        <taxon>Babesia</taxon>
    </lineage>
</organism>
<evidence type="ECO:0000256" key="6">
    <source>
        <dbReference type="ARBA" id="ARBA00023315"/>
    </source>
</evidence>
<dbReference type="GO" id="GO:0005783">
    <property type="term" value="C:endoplasmic reticulum"/>
    <property type="evidence" value="ECO:0007669"/>
    <property type="project" value="TreeGrafter"/>
</dbReference>
<feature type="transmembrane region" description="Helical" evidence="7">
    <location>
        <begin position="65"/>
        <end position="84"/>
    </location>
</feature>
<sequence>MELELTEDEINAYHTLPCEPTVYEDDIYVKENLGPNPRNLMVSLSCVTVQYLLMLYMVYQQSNVIYYLLFTFLFGASLGYILLLNQSNPGVLRKNADLQKYLKDAAPATVVMMLNFRFVQRWCVDCRIYIPPRVRHCYDCNRCISRYDHHCPWLSNCIGINNYKLFVLSCFHYFLTMCTSVYFNITLIKDLGFFKGQYFNFDFWVDFAQHERAITLITIMFCITTFMATYAMAIQTYFIANNVTHYEFAARPYDGINPFNQGMKQAAIYQILAGFVGNVRTFFNLPFALKG</sequence>
<comment type="caution">
    <text evidence="10">The sequence shown here is derived from an EMBL/GenBank/DDBJ whole genome shotgun (WGS) entry which is preliminary data.</text>
</comment>
<feature type="transmembrane region" description="Helical" evidence="7">
    <location>
        <begin position="40"/>
        <end position="59"/>
    </location>
</feature>
<evidence type="ECO:0000256" key="7">
    <source>
        <dbReference type="RuleBase" id="RU079119"/>
    </source>
</evidence>
<dbReference type="AlphaFoldDB" id="A0AAD9GAA3"/>
<evidence type="ECO:0000256" key="4">
    <source>
        <dbReference type="ARBA" id="ARBA00022989"/>
    </source>
</evidence>
<dbReference type="PANTHER" id="PTHR22883">
    <property type="entry name" value="ZINC FINGER DHHC DOMAIN CONTAINING PROTEIN"/>
    <property type="match status" value="1"/>
</dbReference>
<evidence type="ECO:0000256" key="2">
    <source>
        <dbReference type="ARBA" id="ARBA00022679"/>
    </source>
</evidence>
<dbReference type="Pfam" id="PF01529">
    <property type="entry name" value="DHHC"/>
    <property type="match status" value="1"/>
</dbReference>
<evidence type="ECO:0000256" key="3">
    <source>
        <dbReference type="ARBA" id="ARBA00022692"/>
    </source>
</evidence>
<evidence type="ECO:0000256" key="5">
    <source>
        <dbReference type="ARBA" id="ARBA00023136"/>
    </source>
</evidence>
<dbReference type="EMBL" id="JAHBMH010000062">
    <property type="protein sequence ID" value="KAK1934710.1"/>
    <property type="molecule type" value="Genomic_DNA"/>
</dbReference>
<evidence type="ECO:0000259" key="9">
    <source>
        <dbReference type="Pfam" id="PF23510"/>
    </source>
</evidence>
<dbReference type="Proteomes" id="UP001195914">
    <property type="component" value="Unassembled WGS sequence"/>
</dbReference>